<evidence type="ECO:0000313" key="2">
    <source>
        <dbReference type="EMBL" id="PCS03653.1"/>
    </source>
</evidence>
<comment type="caution">
    <text evidence="2">The sequence shown here is derived from an EMBL/GenBank/DDBJ whole genome shotgun (WGS) entry which is preliminary data.</text>
</comment>
<dbReference type="Proteomes" id="UP000218282">
    <property type="component" value="Unassembled WGS sequence"/>
</dbReference>
<dbReference type="AlphaFoldDB" id="A0A2A5RTQ1"/>
<feature type="transmembrane region" description="Helical" evidence="1">
    <location>
        <begin position="42"/>
        <end position="62"/>
    </location>
</feature>
<gene>
    <name evidence="2" type="ORF">RU86_GL001808</name>
</gene>
<name>A0A2A5RTQ1_9LACT</name>
<protein>
    <submittedName>
        <fullName evidence="2">Uncharacterized protein</fullName>
    </submittedName>
</protein>
<keyword evidence="1" id="KW-1133">Transmembrane helix</keyword>
<sequence length="295" mass="34423">MAKRLFGASFKESTKITHNLFDKKQVWYDSGARGSQKLGARIFNLVPLLCFNVLIYGLGVFSPETADMGTSYIKDIWQGAQYFQWLKMLIIMCIIIWSLLILINIFPKSNYMITRVFEISNLVLMMMLSFLSFMPMLLGMTLGATGWLGFSVICLYGFVFFLNTLQSSVKNIKQELYGELTEEKTSLVAKIWQRLKQFWLAFSVLLVLNILIFRIGMWGSFSIWRFVCLFAGPIYFGILTLFICGPMKLYISTFYFAKYSEQYRVLWRVTDEKWYGKRKAKKLAKKQLKQEKRGK</sequence>
<dbReference type="RefSeq" id="WP_096815432.1">
    <property type="nucleotide sequence ID" value="NZ_JXJW01000046.1"/>
</dbReference>
<organism evidence="2 3">
    <name type="scientific">Pseudolactococcus piscium</name>
    <dbReference type="NCBI Taxonomy" id="1364"/>
    <lineage>
        <taxon>Bacteria</taxon>
        <taxon>Bacillati</taxon>
        <taxon>Bacillota</taxon>
        <taxon>Bacilli</taxon>
        <taxon>Lactobacillales</taxon>
        <taxon>Streptococcaceae</taxon>
        <taxon>Pseudolactococcus</taxon>
    </lineage>
</organism>
<feature type="transmembrane region" description="Helical" evidence="1">
    <location>
        <begin position="144"/>
        <end position="165"/>
    </location>
</feature>
<feature type="transmembrane region" description="Helical" evidence="1">
    <location>
        <begin position="119"/>
        <end position="138"/>
    </location>
</feature>
<evidence type="ECO:0000313" key="3">
    <source>
        <dbReference type="Proteomes" id="UP000218282"/>
    </source>
</evidence>
<accession>A0A2A5RTQ1</accession>
<evidence type="ECO:0000256" key="1">
    <source>
        <dbReference type="SAM" id="Phobius"/>
    </source>
</evidence>
<reference evidence="2 3" key="1">
    <citation type="submission" date="2014-12" db="EMBL/GenBank/DDBJ databases">
        <title>Draft genome sequences of 10 type strains of Lactococcus.</title>
        <authorList>
            <person name="Sun Z."/>
            <person name="Zhong Z."/>
            <person name="Liu W."/>
            <person name="Zhang W."/>
            <person name="Zhang H."/>
        </authorList>
    </citation>
    <scope>NUCLEOTIDE SEQUENCE [LARGE SCALE GENOMIC DNA]</scope>
    <source>
        <strain evidence="2 3">DSM 6634</strain>
    </source>
</reference>
<feature type="transmembrane region" description="Helical" evidence="1">
    <location>
        <begin position="82"/>
        <end position="107"/>
    </location>
</feature>
<dbReference type="EMBL" id="JXJW01000046">
    <property type="protein sequence ID" value="PCS03653.1"/>
    <property type="molecule type" value="Genomic_DNA"/>
</dbReference>
<feature type="transmembrane region" description="Helical" evidence="1">
    <location>
        <begin position="223"/>
        <end position="244"/>
    </location>
</feature>
<feature type="transmembrane region" description="Helical" evidence="1">
    <location>
        <begin position="198"/>
        <end position="217"/>
    </location>
</feature>
<keyword evidence="1" id="KW-0472">Membrane</keyword>
<keyword evidence="1" id="KW-0812">Transmembrane</keyword>
<keyword evidence="3" id="KW-1185">Reference proteome</keyword>
<proteinExistence type="predicted"/>